<feature type="compositionally biased region" description="Pro residues" evidence="1">
    <location>
        <begin position="157"/>
        <end position="171"/>
    </location>
</feature>
<dbReference type="EMBL" id="CADCVT010000468">
    <property type="protein sequence ID" value="CAA9535975.1"/>
    <property type="molecule type" value="Genomic_DNA"/>
</dbReference>
<evidence type="ECO:0000313" key="2">
    <source>
        <dbReference type="EMBL" id="CAA9535975.1"/>
    </source>
</evidence>
<evidence type="ECO:0000256" key="1">
    <source>
        <dbReference type="SAM" id="MobiDB-lite"/>
    </source>
</evidence>
<proteinExistence type="predicted"/>
<protein>
    <submittedName>
        <fullName evidence="2">Uncharacterized protein</fullName>
    </submittedName>
</protein>
<dbReference type="AlphaFoldDB" id="A0A6J4TYN3"/>
<sequence>MIWPEETHSDTWTVHKNEGGSFPFIQGGVHKQYTPGSPTLISSGSDISRWFPENGVQPDARYAYGAIEFEPGQVVRLLHTSGTTTSAADSRAAATDRLTPFTGLSKDVASTIVNWGDDPDGDGVGKADDACPAFKGQAPKGCFAANKVDTGGGATPAPEPQPAPQTAPPVVAPPVIPPVARDTKAPRIRVAKLPRSAKRSLLTGRGLAARIGCDEACTIRVQVKGRARGKRKTSTILTTKPTRSTKATRTVRLKLAGRRLKRLAPRLTVVITATDAAGNRRSVTRVVRVRR</sequence>
<accession>A0A6J4TYN3</accession>
<name>A0A6J4TYN3_9ACTN</name>
<gene>
    <name evidence="2" type="ORF">AVDCRST_MAG85-4119</name>
</gene>
<feature type="region of interest" description="Disordered" evidence="1">
    <location>
        <begin position="147"/>
        <end position="171"/>
    </location>
</feature>
<reference evidence="2" key="1">
    <citation type="submission" date="2020-02" db="EMBL/GenBank/DDBJ databases">
        <authorList>
            <person name="Meier V. D."/>
        </authorList>
    </citation>
    <scope>NUCLEOTIDE SEQUENCE</scope>
    <source>
        <strain evidence="2">AVDCRST_MAG85</strain>
    </source>
</reference>
<organism evidence="2">
    <name type="scientific">uncultured Solirubrobacteraceae bacterium</name>
    <dbReference type="NCBI Taxonomy" id="1162706"/>
    <lineage>
        <taxon>Bacteria</taxon>
        <taxon>Bacillati</taxon>
        <taxon>Actinomycetota</taxon>
        <taxon>Thermoleophilia</taxon>
        <taxon>Solirubrobacterales</taxon>
        <taxon>Solirubrobacteraceae</taxon>
        <taxon>environmental samples</taxon>
    </lineage>
</organism>